<evidence type="ECO:0000313" key="1">
    <source>
        <dbReference type="EMBL" id="MBW4707682.1"/>
    </source>
</evidence>
<keyword evidence="2" id="KW-1185">Reference proteome</keyword>
<dbReference type="Proteomes" id="UP001138661">
    <property type="component" value="Unassembled WGS sequence"/>
</dbReference>
<evidence type="ECO:0000313" key="2">
    <source>
        <dbReference type="Proteomes" id="UP001138661"/>
    </source>
</evidence>
<gene>
    <name evidence="1" type="ORF">KX928_07770</name>
</gene>
<dbReference type="AlphaFoldDB" id="A0A9X1K2K7"/>
<proteinExistence type="predicted"/>
<dbReference type="EMBL" id="JAHXDN010000002">
    <property type="protein sequence ID" value="MBW4707682.1"/>
    <property type="molecule type" value="Genomic_DNA"/>
</dbReference>
<comment type="caution">
    <text evidence="1">The sequence shown here is derived from an EMBL/GenBank/DDBJ whole genome shotgun (WGS) entry which is preliminary data.</text>
</comment>
<dbReference type="RefSeq" id="WP_219500759.1">
    <property type="nucleotide sequence ID" value="NZ_JAHXDN010000002.1"/>
</dbReference>
<accession>A0A9X1K2K7</accession>
<organism evidence="1 2">
    <name type="scientific">Roseobacter insulae</name>
    <dbReference type="NCBI Taxonomy" id="2859783"/>
    <lineage>
        <taxon>Bacteria</taxon>
        <taxon>Pseudomonadati</taxon>
        <taxon>Pseudomonadota</taxon>
        <taxon>Alphaproteobacteria</taxon>
        <taxon>Rhodobacterales</taxon>
        <taxon>Roseobacteraceae</taxon>
        <taxon>Roseobacter</taxon>
    </lineage>
</organism>
<sequence length="275" mass="30975">MTNFNHSIIRAAVWNLAGFTRPGQPVGISARSKKAEKQAEGLALLDAEFVTLVEVSPVTYIETLVARLKNYGVDYNYTILPQHSGNIHIGFLHKPGIEVTNPRFIPGSEGAYSRGRQAFAVDVKIAKLRAIVIGVHLKSGRDRQEQKMRDSQCKVIGEYIAQVHQTPGSMRRAIFLMGDFNMIPGQDVSNFHHLGGDDTMDFVSSWDLQDRFSHILEKGRANLLDGFAVSRNYSTDYIKGSLRLFPMHWTMDMGRESFRKNVSDHLPFVASFKIY</sequence>
<name>A0A9X1K2K7_9RHOB</name>
<protein>
    <submittedName>
        <fullName evidence="1">GMP synthase</fullName>
    </submittedName>
</protein>
<reference evidence="1" key="1">
    <citation type="submission" date="2021-07" db="EMBL/GenBank/DDBJ databases">
        <title>Roseobacter insulae sp. nov., isolated from a tidal flat.</title>
        <authorList>
            <person name="Park S."/>
            <person name="Yoon J.-H."/>
        </authorList>
    </citation>
    <scope>NUCLEOTIDE SEQUENCE</scope>
    <source>
        <strain evidence="1">YSTF-M11</strain>
    </source>
</reference>